<dbReference type="SUPFAM" id="SSF55486">
    <property type="entry name" value="Metalloproteases ('zincins'), catalytic domain"/>
    <property type="match status" value="1"/>
</dbReference>
<organism evidence="2 3">
    <name type="scientific">Tumebacillus lipolyticus</name>
    <dbReference type="NCBI Taxonomy" id="1280370"/>
    <lineage>
        <taxon>Bacteria</taxon>
        <taxon>Bacillati</taxon>
        <taxon>Bacillota</taxon>
        <taxon>Bacilli</taxon>
        <taxon>Bacillales</taxon>
        <taxon>Alicyclobacillaceae</taxon>
        <taxon>Tumebacillus</taxon>
    </lineage>
</organism>
<evidence type="ECO:0000313" key="3">
    <source>
        <dbReference type="Proteomes" id="UP001597343"/>
    </source>
</evidence>
<dbReference type="Proteomes" id="UP001597343">
    <property type="component" value="Unassembled WGS sequence"/>
</dbReference>
<evidence type="ECO:0008006" key="4">
    <source>
        <dbReference type="Google" id="ProtNLM"/>
    </source>
</evidence>
<accession>A0ABW5A069</accession>
<feature type="chain" id="PRO_5047109089" description="Peptidase M10 metallopeptidase domain-containing protein" evidence="1">
    <location>
        <begin position="26"/>
        <end position="197"/>
    </location>
</feature>
<dbReference type="Gene3D" id="3.40.390.10">
    <property type="entry name" value="Collagenase (Catalytic Domain)"/>
    <property type="match status" value="1"/>
</dbReference>
<dbReference type="EMBL" id="JBHUIO010000011">
    <property type="protein sequence ID" value="MFD2171647.1"/>
    <property type="molecule type" value="Genomic_DNA"/>
</dbReference>
<comment type="caution">
    <text evidence="2">The sequence shown here is derived from an EMBL/GenBank/DDBJ whole genome shotgun (WGS) entry which is preliminary data.</text>
</comment>
<feature type="signal peptide" evidence="1">
    <location>
        <begin position="1"/>
        <end position="25"/>
    </location>
</feature>
<dbReference type="RefSeq" id="WP_386048631.1">
    <property type="nucleotide sequence ID" value="NZ_JBHUIO010000011.1"/>
</dbReference>
<evidence type="ECO:0000256" key="1">
    <source>
        <dbReference type="SAM" id="SignalP"/>
    </source>
</evidence>
<keyword evidence="1" id="KW-0732">Signal</keyword>
<evidence type="ECO:0000313" key="2">
    <source>
        <dbReference type="EMBL" id="MFD2171647.1"/>
    </source>
</evidence>
<proteinExistence type="predicted"/>
<protein>
    <recommendedName>
        <fullName evidence="4">Peptidase M10 metallopeptidase domain-containing protein</fullName>
    </recommendedName>
</protein>
<sequence>MNKKGFLSLVMAFTLVTLTTGSASATTWRLNPGYWQNPKLTVYDTSNYYNSVYSAVTGWNNLGTANYFYYYGASNPPAYHQVRVSSARFYDAAWVGATYVTLQNGEKKNPETATYANWDASIPYQFAWIDLNEQTITHVHNLGTDKKIAIAGHELGHSLAAGHDTSKTFIMYPDAKSVTSTYAAVNEKAQMVSKYGY</sequence>
<keyword evidence="3" id="KW-1185">Reference proteome</keyword>
<name>A0ABW5A069_9BACL</name>
<gene>
    <name evidence="2" type="ORF">ACFSOY_16920</name>
</gene>
<reference evidence="3" key="1">
    <citation type="journal article" date="2019" name="Int. J. Syst. Evol. Microbiol.">
        <title>The Global Catalogue of Microorganisms (GCM) 10K type strain sequencing project: providing services to taxonomists for standard genome sequencing and annotation.</title>
        <authorList>
            <consortium name="The Broad Institute Genomics Platform"/>
            <consortium name="The Broad Institute Genome Sequencing Center for Infectious Disease"/>
            <person name="Wu L."/>
            <person name="Ma J."/>
        </authorList>
    </citation>
    <scope>NUCLEOTIDE SEQUENCE [LARGE SCALE GENOMIC DNA]</scope>
    <source>
        <strain evidence="3">CGMCC 1.13574</strain>
    </source>
</reference>
<dbReference type="InterPro" id="IPR024079">
    <property type="entry name" value="MetalloPept_cat_dom_sf"/>
</dbReference>